<gene>
    <name evidence="2" type="ORF">KCH_63960</name>
</gene>
<dbReference type="EMBL" id="JNBY01000131">
    <property type="protein sequence ID" value="KDN81676.1"/>
    <property type="molecule type" value="Genomic_DNA"/>
</dbReference>
<proteinExistence type="predicted"/>
<keyword evidence="1" id="KW-0732">Signal</keyword>
<keyword evidence="3" id="KW-1185">Reference proteome</keyword>
<dbReference type="AlphaFoldDB" id="A0A066YUE6"/>
<protein>
    <submittedName>
        <fullName evidence="2">Uncharacterized protein</fullName>
    </submittedName>
</protein>
<sequence>MKIRSRFATLGALGMVAGSMLFSAAPAQAFGSLQVRYAIVDTSNCRGLEGSLSVVNQAAGCFLDDSADDTFFKKEAGGVAVKIELRDGSGLVAKAEFHPLGDELWVYDTRNDGDSIYVTLQWGDSLEGPVSPPGTGTEVEYTKEAHGWIPEGAAVTLRVYDNLDQYGTPYTQIGGNYTGRA</sequence>
<dbReference type="eggNOG" id="ENOG502ZPR9">
    <property type="taxonomic scope" value="Bacteria"/>
</dbReference>
<evidence type="ECO:0000313" key="2">
    <source>
        <dbReference type="EMBL" id="KDN81676.1"/>
    </source>
</evidence>
<dbReference type="PATRIC" id="fig|1348663.4.peg.6189"/>
<accession>A0A066YUE6</accession>
<dbReference type="Proteomes" id="UP000027178">
    <property type="component" value="Unassembled WGS sequence"/>
</dbReference>
<feature type="signal peptide" evidence="1">
    <location>
        <begin position="1"/>
        <end position="29"/>
    </location>
</feature>
<dbReference type="OrthoDB" id="4303498at2"/>
<name>A0A066YUE6_9ACTN</name>
<organism evidence="2 3">
    <name type="scientific">Kitasatospora cheerisanensis KCTC 2395</name>
    <dbReference type="NCBI Taxonomy" id="1348663"/>
    <lineage>
        <taxon>Bacteria</taxon>
        <taxon>Bacillati</taxon>
        <taxon>Actinomycetota</taxon>
        <taxon>Actinomycetes</taxon>
        <taxon>Kitasatosporales</taxon>
        <taxon>Streptomycetaceae</taxon>
        <taxon>Kitasatospora</taxon>
    </lineage>
</organism>
<evidence type="ECO:0000256" key="1">
    <source>
        <dbReference type="SAM" id="SignalP"/>
    </source>
</evidence>
<feature type="chain" id="PRO_5001631808" evidence="1">
    <location>
        <begin position="30"/>
        <end position="181"/>
    </location>
</feature>
<evidence type="ECO:0000313" key="3">
    <source>
        <dbReference type="Proteomes" id="UP000027178"/>
    </source>
</evidence>
<comment type="caution">
    <text evidence="2">The sequence shown here is derived from an EMBL/GenBank/DDBJ whole genome shotgun (WGS) entry which is preliminary data.</text>
</comment>
<dbReference type="HOGENOM" id="CLU_1593664_0_0_11"/>
<dbReference type="RefSeq" id="WP_051653606.1">
    <property type="nucleotide sequence ID" value="NZ_KK853997.1"/>
</dbReference>
<reference evidence="2 3" key="1">
    <citation type="submission" date="2014-05" db="EMBL/GenBank/DDBJ databases">
        <title>Draft Genome Sequence of Kitasatospora cheerisanensis KCTC 2395.</title>
        <authorList>
            <person name="Nam D.H."/>
        </authorList>
    </citation>
    <scope>NUCLEOTIDE SEQUENCE [LARGE SCALE GENOMIC DNA]</scope>
    <source>
        <strain evidence="2 3">KCTC 2395</strain>
    </source>
</reference>